<organism evidence="1 2">
    <name type="scientific">Pocillopora meandrina</name>
    <dbReference type="NCBI Taxonomy" id="46732"/>
    <lineage>
        <taxon>Eukaryota</taxon>
        <taxon>Metazoa</taxon>
        <taxon>Cnidaria</taxon>
        <taxon>Anthozoa</taxon>
        <taxon>Hexacorallia</taxon>
        <taxon>Scleractinia</taxon>
        <taxon>Astrocoeniina</taxon>
        <taxon>Pocilloporidae</taxon>
        <taxon>Pocillopora</taxon>
    </lineage>
</organism>
<evidence type="ECO:0000313" key="2">
    <source>
        <dbReference type="Proteomes" id="UP001159428"/>
    </source>
</evidence>
<proteinExistence type="predicted"/>
<protein>
    <submittedName>
        <fullName evidence="1">Uncharacterized protein</fullName>
    </submittedName>
</protein>
<reference evidence="1 2" key="1">
    <citation type="submission" date="2022-05" db="EMBL/GenBank/DDBJ databases">
        <authorList>
            <consortium name="Genoscope - CEA"/>
            <person name="William W."/>
        </authorList>
    </citation>
    <scope>NUCLEOTIDE SEQUENCE [LARGE SCALE GENOMIC DNA]</scope>
</reference>
<dbReference type="EMBL" id="CALNXJ010000006">
    <property type="protein sequence ID" value="CAH3042223.1"/>
    <property type="molecule type" value="Genomic_DNA"/>
</dbReference>
<accession>A0AAU9W2R1</accession>
<dbReference type="Proteomes" id="UP001159428">
    <property type="component" value="Unassembled WGS sequence"/>
</dbReference>
<sequence length="108" mass="12285">LLLLPVISATASKQLETFSVKTSSSSQLEPLMFQDQLNPIWYNVWLDPNLRNKTMNLPLELHLLLQYSYVCIRHDSCIQCINSLPKECCSISYMTFVGECNTVMSSGH</sequence>
<feature type="non-terminal residue" evidence="1">
    <location>
        <position position="1"/>
    </location>
</feature>
<name>A0AAU9W2R1_9CNID</name>
<dbReference type="AlphaFoldDB" id="A0AAU9W2R1"/>
<comment type="caution">
    <text evidence="1">The sequence shown here is derived from an EMBL/GenBank/DDBJ whole genome shotgun (WGS) entry which is preliminary data.</text>
</comment>
<gene>
    <name evidence="1" type="ORF">PMEA_00028704</name>
</gene>
<evidence type="ECO:0000313" key="1">
    <source>
        <dbReference type="EMBL" id="CAH3042223.1"/>
    </source>
</evidence>
<keyword evidence="2" id="KW-1185">Reference proteome</keyword>